<gene>
    <name evidence="1" type="ORF">GCM10009742_13450</name>
</gene>
<name>A0ABP4P587_9ACTN</name>
<accession>A0ABP4P587</accession>
<keyword evidence="2" id="KW-1185">Reference proteome</keyword>
<comment type="caution">
    <text evidence="1">The sequence shown here is derived from an EMBL/GenBank/DDBJ whole genome shotgun (WGS) entry which is preliminary data.</text>
</comment>
<reference evidence="2" key="1">
    <citation type="journal article" date="2019" name="Int. J. Syst. Evol. Microbiol.">
        <title>The Global Catalogue of Microorganisms (GCM) 10K type strain sequencing project: providing services to taxonomists for standard genome sequencing and annotation.</title>
        <authorList>
            <consortium name="The Broad Institute Genomics Platform"/>
            <consortium name="The Broad Institute Genome Sequencing Center for Infectious Disease"/>
            <person name="Wu L."/>
            <person name="Ma J."/>
        </authorList>
    </citation>
    <scope>NUCLEOTIDE SEQUENCE [LARGE SCALE GENOMIC DNA]</scope>
    <source>
        <strain evidence="2">JCM 14304</strain>
    </source>
</reference>
<proteinExistence type="predicted"/>
<evidence type="ECO:0000313" key="1">
    <source>
        <dbReference type="EMBL" id="GAA1572046.1"/>
    </source>
</evidence>
<protein>
    <submittedName>
        <fullName evidence="1">Uncharacterized protein</fullName>
    </submittedName>
</protein>
<dbReference type="EMBL" id="BAAAND010000002">
    <property type="protein sequence ID" value="GAA1572046.1"/>
    <property type="molecule type" value="Genomic_DNA"/>
</dbReference>
<dbReference type="RefSeq" id="WP_344188530.1">
    <property type="nucleotide sequence ID" value="NZ_BAAAND010000002.1"/>
</dbReference>
<dbReference type="Proteomes" id="UP001500190">
    <property type="component" value="Unassembled WGS sequence"/>
</dbReference>
<organism evidence="1 2">
    <name type="scientific">Kribbella karoonensis</name>
    <dbReference type="NCBI Taxonomy" id="324851"/>
    <lineage>
        <taxon>Bacteria</taxon>
        <taxon>Bacillati</taxon>
        <taxon>Actinomycetota</taxon>
        <taxon>Actinomycetes</taxon>
        <taxon>Propionibacteriales</taxon>
        <taxon>Kribbellaceae</taxon>
        <taxon>Kribbella</taxon>
    </lineage>
</organism>
<evidence type="ECO:0000313" key="2">
    <source>
        <dbReference type="Proteomes" id="UP001500190"/>
    </source>
</evidence>
<sequence length="188" mass="20292">MIIFPIGHDQGIRDDERVVRVGRSEHRLDADAFALWVLARGVPEVGKGSWTVDDLLAHAERAGIEEPSAYVGKLAGAGLIAVVADGREFARRYRMDVLFVGLGNTPDRLDGHAIGIPALGTAAVLDPDSYELWQWGSVAPTLWHSCEVRATVSAEPLARPDPDAALTGILGDLRFLVVRGCAYLDVAR</sequence>